<reference evidence="2" key="1">
    <citation type="submission" date="2023-06" db="EMBL/GenBank/DDBJ databases">
        <title>Genome sequence of Nocardioides sp. SOB44.</title>
        <authorList>
            <person name="Zhang G."/>
        </authorList>
    </citation>
    <scope>NUCLEOTIDE SEQUENCE</scope>
    <source>
        <strain evidence="2">SOB44</strain>
    </source>
</reference>
<keyword evidence="3" id="KW-1185">Reference proteome</keyword>
<dbReference type="RefSeq" id="WP_302709582.1">
    <property type="nucleotide sequence ID" value="NZ_JAULSC010000020.1"/>
</dbReference>
<sequence length="73" mass="7815">MSKISMLIAAGAGYVLGARAGQERYEQIKAGAARVRRDPRVQDATQRATDTVKEKAAEATEAAKQQNSMPPTP</sequence>
<name>A0ABT8TTY5_9ACTN</name>
<proteinExistence type="predicted"/>
<gene>
    <name evidence="2" type="ORF">QWJ41_16900</name>
</gene>
<organism evidence="2 3">
    <name type="scientific">Nocardioides cremeus</name>
    <dbReference type="NCBI Taxonomy" id="3058044"/>
    <lineage>
        <taxon>Bacteria</taxon>
        <taxon>Bacillati</taxon>
        <taxon>Actinomycetota</taxon>
        <taxon>Actinomycetes</taxon>
        <taxon>Propionibacteriales</taxon>
        <taxon>Nocardioidaceae</taxon>
        <taxon>Nocardioides</taxon>
    </lineage>
</organism>
<comment type="caution">
    <text evidence="2">The sequence shown here is derived from an EMBL/GenBank/DDBJ whole genome shotgun (WGS) entry which is preliminary data.</text>
</comment>
<evidence type="ECO:0000313" key="2">
    <source>
        <dbReference type="EMBL" id="MDO3397407.1"/>
    </source>
</evidence>
<feature type="region of interest" description="Disordered" evidence="1">
    <location>
        <begin position="36"/>
        <end position="73"/>
    </location>
</feature>
<dbReference type="Proteomes" id="UP001168363">
    <property type="component" value="Unassembled WGS sequence"/>
</dbReference>
<accession>A0ABT8TTY5</accession>
<evidence type="ECO:0000313" key="3">
    <source>
        <dbReference type="Proteomes" id="UP001168363"/>
    </source>
</evidence>
<evidence type="ECO:0008006" key="4">
    <source>
        <dbReference type="Google" id="ProtNLM"/>
    </source>
</evidence>
<dbReference type="EMBL" id="JAULSC010000020">
    <property type="protein sequence ID" value="MDO3397407.1"/>
    <property type="molecule type" value="Genomic_DNA"/>
</dbReference>
<evidence type="ECO:0000256" key="1">
    <source>
        <dbReference type="SAM" id="MobiDB-lite"/>
    </source>
</evidence>
<protein>
    <recommendedName>
        <fullName evidence="4">YtxH domain-containing protein</fullName>
    </recommendedName>
</protein>